<accession>A0A1Z4LMS6</accession>
<keyword evidence="3" id="KW-1185">Reference proteome</keyword>
<gene>
    <name evidence="2" type="ORF">NIES267_20030</name>
</gene>
<dbReference type="EMBL" id="AP018227">
    <property type="protein sequence ID" value="BAY82522.1"/>
    <property type="molecule type" value="Genomic_DNA"/>
</dbReference>
<name>A0A1Z4LMS6_9CYAN</name>
<dbReference type="OrthoDB" id="581480at2"/>
<keyword evidence="1" id="KW-1133">Transmembrane helix</keyword>
<dbReference type="AlphaFoldDB" id="A0A1Z4LMS6"/>
<evidence type="ECO:0000313" key="3">
    <source>
        <dbReference type="Proteomes" id="UP000218418"/>
    </source>
</evidence>
<proteinExistence type="predicted"/>
<reference evidence="2 3" key="1">
    <citation type="submission" date="2017-06" db="EMBL/GenBank/DDBJ databases">
        <title>Genome sequencing of cyanobaciteial culture collection at National Institute for Environmental Studies (NIES).</title>
        <authorList>
            <person name="Hirose Y."/>
            <person name="Shimura Y."/>
            <person name="Fujisawa T."/>
            <person name="Nakamura Y."/>
            <person name="Kawachi M."/>
        </authorList>
    </citation>
    <scope>NUCLEOTIDE SEQUENCE [LARGE SCALE GENOMIC DNA]</scope>
    <source>
        <strain evidence="2 3">NIES-267</strain>
    </source>
</reference>
<keyword evidence="1" id="KW-0472">Membrane</keyword>
<sequence>MKLTYKKHFTLAPIIRDSLKITGGFLGFILLFEIIVNLLFPYPQDPQNTSPGTLPLYFDYGKSIEGKVRRQLGTSNENSAPIAQAGWFNSENWQKQPIKPETKQDKLVAIYGMSFTNDVAKAIKKKNPRITIRRIDGPTAPPNHSFAAYSLDRKNHDADVVIWGILASSVQGMNAMSGMTWNAEFPAPFTFPKYYLKQGDLKAIWPSIDSLESLRLAKQNKTKWQTFVNQLESNDKFYNTFSFEQNFFDNSAIVRMIRRAWTQNYKNQKLNQIHTSEGFNQQWEGIAVLNKMVKQFAETAKAEGKTPIVLVINNVGYDEHLFEAIQPTLSKESIPYISTHKIVPASDMSNFIADGHFTPEANQKIAQEVLELIEKQE</sequence>
<evidence type="ECO:0000313" key="2">
    <source>
        <dbReference type="EMBL" id="BAY82522.1"/>
    </source>
</evidence>
<keyword evidence="1" id="KW-0812">Transmembrane</keyword>
<dbReference type="Proteomes" id="UP000218418">
    <property type="component" value="Chromosome"/>
</dbReference>
<protein>
    <submittedName>
        <fullName evidence="2">Uncharacterized protein</fullName>
    </submittedName>
</protein>
<organism evidence="2 3">
    <name type="scientific">Calothrix parasitica NIES-267</name>
    <dbReference type="NCBI Taxonomy" id="1973488"/>
    <lineage>
        <taxon>Bacteria</taxon>
        <taxon>Bacillati</taxon>
        <taxon>Cyanobacteriota</taxon>
        <taxon>Cyanophyceae</taxon>
        <taxon>Nostocales</taxon>
        <taxon>Calotrichaceae</taxon>
        <taxon>Calothrix</taxon>
    </lineage>
</organism>
<feature type="transmembrane region" description="Helical" evidence="1">
    <location>
        <begin position="21"/>
        <end position="40"/>
    </location>
</feature>
<dbReference type="SUPFAM" id="SSF52266">
    <property type="entry name" value="SGNH hydrolase"/>
    <property type="match status" value="1"/>
</dbReference>
<evidence type="ECO:0000256" key="1">
    <source>
        <dbReference type="SAM" id="Phobius"/>
    </source>
</evidence>